<sequence>MLLEHKYFGPRIVCGMADKDMQSAHQWLKAACTELDLDFEMLRPVIKPLLNMTRDIAHGPSRPSAPLTAFLVGLAAGRDTEVSAEQAETVAGDAEAKVGQIVALVERFMADNPTGTEDK</sequence>
<dbReference type="Pfam" id="PF20058">
    <property type="entry name" value="DUF6457"/>
    <property type="match status" value="1"/>
</dbReference>
<keyword evidence="3" id="KW-1185">Reference proteome</keyword>
<gene>
    <name evidence="2" type="ORF">ATK06_0269</name>
</gene>
<proteinExistence type="predicted"/>
<comment type="caution">
    <text evidence="2">The sequence shown here is derived from an EMBL/GenBank/DDBJ whole genome shotgun (WGS) entry which is preliminary data.</text>
</comment>
<dbReference type="STRING" id="1724.GCA_001044175_01545"/>
<accession>A0A2A9DMT2</accession>
<protein>
    <recommendedName>
        <fullName evidence="1">DUF6457 domain-containing protein</fullName>
    </recommendedName>
</protein>
<organism evidence="2 3">
    <name type="scientific">Corynebacterium renale</name>
    <dbReference type="NCBI Taxonomy" id="1724"/>
    <lineage>
        <taxon>Bacteria</taxon>
        <taxon>Bacillati</taxon>
        <taxon>Actinomycetota</taxon>
        <taxon>Actinomycetes</taxon>
        <taxon>Mycobacteriales</taxon>
        <taxon>Corynebacteriaceae</taxon>
        <taxon>Corynebacterium</taxon>
    </lineage>
</organism>
<name>A0A2A9DMT2_9CORY</name>
<dbReference type="AlphaFoldDB" id="A0A2A9DMT2"/>
<feature type="domain" description="DUF6457" evidence="1">
    <location>
        <begin position="20"/>
        <end position="107"/>
    </location>
</feature>
<evidence type="ECO:0000313" key="2">
    <source>
        <dbReference type="EMBL" id="PFG27219.1"/>
    </source>
</evidence>
<dbReference type="Proteomes" id="UP000221653">
    <property type="component" value="Unassembled WGS sequence"/>
</dbReference>
<evidence type="ECO:0000259" key="1">
    <source>
        <dbReference type="Pfam" id="PF20058"/>
    </source>
</evidence>
<reference evidence="2 3" key="1">
    <citation type="submission" date="2017-10" db="EMBL/GenBank/DDBJ databases">
        <title>Sequencing the genomes of 1000 actinobacteria strains.</title>
        <authorList>
            <person name="Klenk H.-P."/>
        </authorList>
    </citation>
    <scope>NUCLEOTIDE SEQUENCE [LARGE SCALE GENOMIC DNA]</scope>
    <source>
        <strain evidence="2 3">DSM 20688</strain>
    </source>
</reference>
<evidence type="ECO:0000313" key="3">
    <source>
        <dbReference type="Proteomes" id="UP000221653"/>
    </source>
</evidence>
<dbReference type="InterPro" id="IPR045598">
    <property type="entry name" value="DUF6457"/>
</dbReference>
<dbReference type="EMBL" id="PDJF01000001">
    <property type="protein sequence ID" value="PFG27219.1"/>
    <property type="molecule type" value="Genomic_DNA"/>
</dbReference>